<feature type="region of interest" description="Disordered" evidence="1">
    <location>
        <begin position="197"/>
        <end position="237"/>
    </location>
</feature>
<dbReference type="EMBL" id="FVZE01000010">
    <property type="protein sequence ID" value="SLK09474.1"/>
    <property type="molecule type" value="Genomic_DNA"/>
</dbReference>
<evidence type="ECO:0008006" key="4">
    <source>
        <dbReference type="Google" id="ProtNLM"/>
    </source>
</evidence>
<sequence length="336" mass="36963">MSEAITNVPDWRVTLDGKDLTERMRPRLVSLTISEKRGDEADQLDIVLDDTDGGLAIPKEGALLRVQLGWKQGRDVTPGLIDKGSYKVDDVSHSGPPDQIRIRARAADFTSQIRNRREQSWKNTTLGAVLQDVAGRNSLTLKVAADLAAIALPSISQSRESDVAFLRRLGRENDAVATIKDRHLIFARKGAGTTAGGNALPTLTLTRRSGDGHNWQRQKRDGQEGVTASWHDRKGAKRKTVTVGKADNAKKLRKVYPDEVSAKRAAIAERDRLKRAPATLDLNLVLGRPDAYPECRVSASGYKDEIDATTWLVSEVTHRLDNGSGYITDLRMETAP</sequence>
<dbReference type="Proteomes" id="UP000190989">
    <property type="component" value="Unassembled WGS sequence"/>
</dbReference>
<dbReference type="RefSeq" id="WP_079731686.1">
    <property type="nucleotide sequence ID" value="NZ_FVZE01000010.1"/>
</dbReference>
<organism evidence="2 3">
    <name type="scientific">Novosphingobium mathurense</name>
    <dbReference type="NCBI Taxonomy" id="428990"/>
    <lineage>
        <taxon>Bacteria</taxon>
        <taxon>Pseudomonadati</taxon>
        <taxon>Pseudomonadota</taxon>
        <taxon>Alphaproteobacteria</taxon>
        <taxon>Sphingomonadales</taxon>
        <taxon>Sphingomonadaceae</taxon>
        <taxon>Novosphingobium</taxon>
    </lineage>
</organism>
<dbReference type="STRING" id="428990.SAMN06295987_1102"/>
<dbReference type="PANTHER" id="PTHR35862:SF1">
    <property type="entry name" value="FELS-2 PROPHAGE PROTEIN"/>
    <property type="match status" value="1"/>
</dbReference>
<evidence type="ECO:0000256" key="1">
    <source>
        <dbReference type="SAM" id="MobiDB-lite"/>
    </source>
</evidence>
<reference evidence="3" key="1">
    <citation type="submission" date="2017-02" db="EMBL/GenBank/DDBJ databases">
        <authorList>
            <person name="Varghese N."/>
            <person name="Submissions S."/>
        </authorList>
    </citation>
    <scope>NUCLEOTIDE SEQUENCE [LARGE SCALE GENOMIC DNA]</scope>
    <source>
        <strain evidence="3">SM117</strain>
    </source>
</reference>
<dbReference type="InterPro" id="IPR052726">
    <property type="entry name" value="Phage_Baseplate_Hub"/>
</dbReference>
<dbReference type="AlphaFoldDB" id="A0A1U6INB0"/>
<keyword evidence="3" id="KW-1185">Reference proteome</keyword>
<gene>
    <name evidence="2" type="ORF">SAMN06295987_1102</name>
</gene>
<proteinExistence type="predicted"/>
<evidence type="ECO:0000313" key="2">
    <source>
        <dbReference type="EMBL" id="SLK09474.1"/>
    </source>
</evidence>
<evidence type="ECO:0000313" key="3">
    <source>
        <dbReference type="Proteomes" id="UP000190989"/>
    </source>
</evidence>
<dbReference type="PANTHER" id="PTHR35862">
    <property type="entry name" value="FELS-2 PROPHAGE PROTEIN"/>
    <property type="match status" value="1"/>
</dbReference>
<dbReference type="SUPFAM" id="SSF69279">
    <property type="entry name" value="Phage tail proteins"/>
    <property type="match status" value="1"/>
</dbReference>
<name>A0A1U6INB0_9SPHN</name>
<accession>A0A1U6INB0</accession>
<dbReference type="Pfam" id="PF05954">
    <property type="entry name" value="Phage_GPD"/>
    <property type="match status" value="1"/>
</dbReference>
<protein>
    <recommendedName>
        <fullName evidence="4">Phage protein D</fullName>
    </recommendedName>
</protein>